<gene>
    <name evidence="1" type="ORF">QVD17_04791</name>
</gene>
<sequence>MTMTKCSFIELKIDQSEVGRCRKLGLWILEGKLGWSGKWVGKRGVYGVSQVTLVKIGFFSFCAKRKRYKATHEAVPRVSARVEAEEQSVAMQSISSPFIYCDRFAFISIHSNNNPLH</sequence>
<comment type="caution">
    <text evidence="1">The sequence shown here is derived from an EMBL/GenBank/DDBJ whole genome shotgun (WGS) entry which is preliminary data.</text>
</comment>
<evidence type="ECO:0000313" key="1">
    <source>
        <dbReference type="EMBL" id="KAK1438977.1"/>
    </source>
</evidence>
<dbReference type="EMBL" id="JAUHHV010000001">
    <property type="protein sequence ID" value="KAK1438977.1"/>
    <property type="molecule type" value="Genomic_DNA"/>
</dbReference>
<protein>
    <submittedName>
        <fullName evidence="1">Uncharacterized protein</fullName>
    </submittedName>
</protein>
<organism evidence="1 2">
    <name type="scientific">Tagetes erecta</name>
    <name type="common">African marigold</name>
    <dbReference type="NCBI Taxonomy" id="13708"/>
    <lineage>
        <taxon>Eukaryota</taxon>
        <taxon>Viridiplantae</taxon>
        <taxon>Streptophyta</taxon>
        <taxon>Embryophyta</taxon>
        <taxon>Tracheophyta</taxon>
        <taxon>Spermatophyta</taxon>
        <taxon>Magnoliopsida</taxon>
        <taxon>eudicotyledons</taxon>
        <taxon>Gunneridae</taxon>
        <taxon>Pentapetalae</taxon>
        <taxon>asterids</taxon>
        <taxon>campanulids</taxon>
        <taxon>Asterales</taxon>
        <taxon>Asteraceae</taxon>
        <taxon>Asteroideae</taxon>
        <taxon>Heliantheae alliance</taxon>
        <taxon>Tageteae</taxon>
        <taxon>Tagetes</taxon>
    </lineage>
</organism>
<keyword evidence="2" id="KW-1185">Reference proteome</keyword>
<dbReference type="Proteomes" id="UP001229421">
    <property type="component" value="Unassembled WGS sequence"/>
</dbReference>
<name>A0AAD8PB07_TARER</name>
<reference evidence="1" key="1">
    <citation type="journal article" date="2023" name="bioRxiv">
        <title>Improved chromosome-level genome assembly for marigold (Tagetes erecta).</title>
        <authorList>
            <person name="Jiang F."/>
            <person name="Yuan L."/>
            <person name="Wang S."/>
            <person name="Wang H."/>
            <person name="Xu D."/>
            <person name="Wang A."/>
            <person name="Fan W."/>
        </authorList>
    </citation>
    <scope>NUCLEOTIDE SEQUENCE</scope>
    <source>
        <strain evidence="1">WSJ</strain>
        <tissue evidence="1">Leaf</tissue>
    </source>
</reference>
<proteinExistence type="predicted"/>
<dbReference type="AlphaFoldDB" id="A0AAD8PB07"/>
<evidence type="ECO:0000313" key="2">
    <source>
        <dbReference type="Proteomes" id="UP001229421"/>
    </source>
</evidence>
<accession>A0AAD8PB07</accession>